<evidence type="ECO:0000313" key="3">
    <source>
        <dbReference type="EMBL" id="KAK0518710.1"/>
    </source>
</evidence>
<dbReference type="PANTHER" id="PTHR13847:SF289">
    <property type="entry name" value="GLYCINE OXIDASE"/>
    <property type="match status" value="1"/>
</dbReference>
<organism evidence="3 4">
    <name type="scientific">Tilletia horrida</name>
    <dbReference type="NCBI Taxonomy" id="155126"/>
    <lineage>
        <taxon>Eukaryota</taxon>
        <taxon>Fungi</taxon>
        <taxon>Dikarya</taxon>
        <taxon>Basidiomycota</taxon>
        <taxon>Ustilaginomycotina</taxon>
        <taxon>Exobasidiomycetes</taxon>
        <taxon>Tilletiales</taxon>
        <taxon>Tilletiaceae</taxon>
        <taxon>Tilletia</taxon>
    </lineage>
</organism>
<gene>
    <name evidence="3" type="ORF">OC842_007709</name>
</gene>
<evidence type="ECO:0000259" key="2">
    <source>
        <dbReference type="Pfam" id="PF01266"/>
    </source>
</evidence>
<protein>
    <recommendedName>
        <fullName evidence="2">FAD dependent oxidoreductase domain-containing protein</fullName>
    </recommendedName>
</protein>
<dbReference type="GO" id="GO:0016491">
    <property type="term" value="F:oxidoreductase activity"/>
    <property type="evidence" value="ECO:0007669"/>
    <property type="project" value="UniProtKB-KW"/>
</dbReference>
<evidence type="ECO:0000313" key="4">
    <source>
        <dbReference type="Proteomes" id="UP001176521"/>
    </source>
</evidence>
<name>A0AAN6G5P7_9BASI</name>
<sequence length="342" mass="37869">MNHKKRDGALITLLEEADNVAPGASSKAGGFLSSGKDWHKEKAVRALAARSCELHRELAARHGGDKKWDYRPIKVRAVLERLFEEGNSHHFHICDNKKQAARVRFGSGDDFDFSQETSIPWINAAASVSKAEILSDTHETAQVDLGKLCQFLAEQLEGAEGVEMHLETTLEEIIAEEKSKAVSSVRIRMRDGPDFTEHTLEVTDVITMVRIRLASFCAQQGGKVPHFVERASSIQGQRDHSIIIRNARVRDDLSLFAHIYTSNADNGGDKASDSDDSDFHIDIICRPDESVYICGTTEAAVDPPHVEEVVPGEEQIEELCRLANFVIPDVMKKADSSIVQQA</sequence>
<accession>A0AAN6G5P7</accession>
<dbReference type="Gene3D" id="3.30.9.10">
    <property type="entry name" value="D-Amino Acid Oxidase, subunit A, domain 2"/>
    <property type="match status" value="1"/>
</dbReference>
<feature type="domain" description="FAD dependent oxidoreductase" evidence="2">
    <location>
        <begin position="8"/>
        <end position="182"/>
    </location>
</feature>
<dbReference type="SUPFAM" id="SSF51905">
    <property type="entry name" value="FAD/NAD(P)-binding domain"/>
    <property type="match status" value="1"/>
</dbReference>
<evidence type="ECO:0000256" key="1">
    <source>
        <dbReference type="ARBA" id="ARBA00023002"/>
    </source>
</evidence>
<dbReference type="AlphaFoldDB" id="A0AAN6G5P7"/>
<dbReference type="InterPro" id="IPR036188">
    <property type="entry name" value="FAD/NAD-bd_sf"/>
</dbReference>
<dbReference type="GO" id="GO:0005737">
    <property type="term" value="C:cytoplasm"/>
    <property type="evidence" value="ECO:0007669"/>
    <property type="project" value="TreeGrafter"/>
</dbReference>
<dbReference type="EMBL" id="JAPDMQ010001196">
    <property type="protein sequence ID" value="KAK0518710.1"/>
    <property type="molecule type" value="Genomic_DNA"/>
</dbReference>
<reference evidence="3" key="1">
    <citation type="journal article" date="2023" name="PhytoFront">
        <title>Draft Genome Resources of Seven Strains of Tilletia horrida, Causal Agent of Kernel Smut of Rice.</title>
        <authorList>
            <person name="Khanal S."/>
            <person name="Antony Babu S."/>
            <person name="Zhou X.G."/>
        </authorList>
    </citation>
    <scope>NUCLEOTIDE SEQUENCE</scope>
    <source>
        <strain evidence="3">TX3</strain>
    </source>
</reference>
<proteinExistence type="predicted"/>
<comment type="caution">
    <text evidence="3">The sequence shown here is derived from an EMBL/GenBank/DDBJ whole genome shotgun (WGS) entry which is preliminary data.</text>
</comment>
<dbReference type="InterPro" id="IPR006076">
    <property type="entry name" value="FAD-dep_OxRdtase"/>
</dbReference>
<dbReference type="Pfam" id="PF01266">
    <property type="entry name" value="DAO"/>
    <property type="match status" value="1"/>
</dbReference>
<keyword evidence="1" id="KW-0560">Oxidoreductase</keyword>
<dbReference type="PANTHER" id="PTHR13847">
    <property type="entry name" value="SARCOSINE DEHYDROGENASE-RELATED"/>
    <property type="match status" value="1"/>
</dbReference>
<feature type="non-terminal residue" evidence="3">
    <location>
        <position position="342"/>
    </location>
</feature>
<dbReference type="Gene3D" id="3.50.50.60">
    <property type="entry name" value="FAD/NAD(P)-binding domain"/>
    <property type="match status" value="1"/>
</dbReference>
<dbReference type="Proteomes" id="UP001176521">
    <property type="component" value="Unassembled WGS sequence"/>
</dbReference>
<keyword evidence="4" id="KW-1185">Reference proteome</keyword>